<feature type="transmembrane region" description="Helical" evidence="9">
    <location>
        <begin position="318"/>
        <end position="335"/>
    </location>
</feature>
<dbReference type="InterPro" id="IPR001807">
    <property type="entry name" value="ClC"/>
</dbReference>
<dbReference type="PROSITE" id="PS51371">
    <property type="entry name" value="CBS"/>
    <property type="match status" value="2"/>
</dbReference>
<dbReference type="InterPro" id="IPR014743">
    <property type="entry name" value="Cl-channel_core"/>
</dbReference>
<feature type="transmembrane region" description="Helical" evidence="9">
    <location>
        <begin position="341"/>
        <end position="359"/>
    </location>
</feature>
<name>A0ABN6K2T6_9CHRO</name>
<dbReference type="PANTHER" id="PTHR45711">
    <property type="entry name" value="CHLORIDE CHANNEL PROTEIN"/>
    <property type="match status" value="1"/>
</dbReference>
<dbReference type="Pfam" id="PF00582">
    <property type="entry name" value="Usp"/>
    <property type="match status" value="1"/>
</dbReference>
<gene>
    <name evidence="11" type="ORF">CPARK_000067200</name>
</gene>
<keyword evidence="4 9" id="KW-1133">Transmembrane helix</keyword>
<dbReference type="InterPro" id="IPR006016">
    <property type="entry name" value="UspA"/>
</dbReference>
<dbReference type="Pfam" id="PF00571">
    <property type="entry name" value="CBS"/>
    <property type="match status" value="2"/>
</dbReference>
<evidence type="ECO:0000256" key="3">
    <source>
        <dbReference type="ARBA" id="ARBA00022692"/>
    </source>
</evidence>
<evidence type="ECO:0000256" key="2">
    <source>
        <dbReference type="ARBA" id="ARBA00022448"/>
    </source>
</evidence>
<dbReference type="SUPFAM" id="SSF81340">
    <property type="entry name" value="Clc chloride channel"/>
    <property type="match status" value="1"/>
</dbReference>
<comment type="subcellular location">
    <subcellularLocation>
        <location evidence="1">Membrane</location>
        <topology evidence="1">Multi-pass membrane protein</topology>
    </subcellularLocation>
</comment>
<evidence type="ECO:0000259" key="10">
    <source>
        <dbReference type="PROSITE" id="PS51371"/>
    </source>
</evidence>
<dbReference type="SMART" id="SM00116">
    <property type="entry name" value="CBS"/>
    <property type="match status" value="2"/>
</dbReference>
<dbReference type="CDD" id="cd01031">
    <property type="entry name" value="EriC"/>
    <property type="match status" value="1"/>
</dbReference>
<dbReference type="Gene3D" id="1.10.3080.10">
    <property type="entry name" value="Clc chloride channel"/>
    <property type="match status" value="1"/>
</dbReference>
<feature type="domain" description="CBS" evidence="10">
    <location>
        <begin position="458"/>
        <end position="513"/>
    </location>
</feature>
<dbReference type="SUPFAM" id="SSF52402">
    <property type="entry name" value="Adenine nucleotide alpha hydrolases-like"/>
    <property type="match status" value="1"/>
</dbReference>
<feature type="transmembrane region" description="Helical" evidence="9">
    <location>
        <begin position="371"/>
        <end position="396"/>
    </location>
</feature>
<dbReference type="RefSeq" id="WP_229636832.1">
    <property type="nucleotide sequence ID" value="NZ_AP024987.1"/>
</dbReference>
<evidence type="ECO:0000313" key="12">
    <source>
        <dbReference type="Proteomes" id="UP001319803"/>
    </source>
</evidence>
<dbReference type="Proteomes" id="UP001319803">
    <property type="component" value="Chromosome"/>
</dbReference>
<feature type="transmembrane region" description="Helical" evidence="9">
    <location>
        <begin position="402"/>
        <end position="419"/>
    </location>
</feature>
<dbReference type="InterPro" id="IPR000644">
    <property type="entry name" value="CBS_dom"/>
</dbReference>
<evidence type="ECO:0000256" key="9">
    <source>
        <dbReference type="SAM" id="Phobius"/>
    </source>
</evidence>
<organism evidence="11 12">
    <name type="scientific">cyanobacterium endosymbiont of Braarudosphaera bigelowii</name>
    <dbReference type="NCBI Taxonomy" id="1285375"/>
    <lineage>
        <taxon>Bacteria</taxon>
        <taxon>Bacillati</taxon>
        <taxon>Cyanobacteriota</taxon>
        <taxon>Cyanophyceae</taxon>
        <taxon>Oscillatoriophycideae</taxon>
        <taxon>Chroococcales</taxon>
        <taxon>Aphanothecaceae</taxon>
        <taxon>Candidatus Atelocyanobacterium</taxon>
        <taxon>Candidatus Atelocyanobacterium thalassae</taxon>
    </lineage>
</organism>
<keyword evidence="3 9" id="KW-0812">Transmembrane</keyword>
<feature type="transmembrane region" description="Helical" evidence="9">
    <location>
        <begin position="278"/>
        <end position="298"/>
    </location>
</feature>
<proteinExistence type="predicted"/>
<dbReference type="PRINTS" id="PR00762">
    <property type="entry name" value="CLCHANNEL"/>
</dbReference>
<dbReference type="Gene3D" id="3.40.50.12370">
    <property type="match status" value="1"/>
</dbReference>
<feature type="transmembrane region" description="Helical" evidence="9">
    <location>
        <begin position="111"/>
        <end position="133"/>
    </location>
</feature>
<dbReference type="PANTHER" id="PTHR45711:SF10">
    <property type="entry name" value="CHLORIDE CHANNEL PROTEIN"/>
    <property type="match status" value="1"/>
</dbReference>
<dbReference type="Pfam" id="PF00654">
    <property type="entry name" value="Voltage_CLC"/>
    <property type="match status" value="1"/>
</dbReference>
<protein>
    <submittedName>
        <fullName evidence="11">H(+)/Cl(-) exchange transporter ClcA</fullName>
    </submittedName>
</protein>
<keyword evidence="7" id="KW-0868">Chloride</keyword>
<dbReference type="InterPro" id="IPR046342">
    <property type="entry name" value="CBS_dom_sf"/>
</dbReference>
<keyword evidence="8" id="KW-0129">CBS domain</keyword>
<feature type="transmembrane region" description="Helical" evidence="9">
    <location>
        <begin position="58"/>
        <end position="80"/>
    </location>
</feature>
<evidence type="ECO:0000256" key="6">
    <source>
        <dbReference type="ARBA" id="ARBA00023136"/>
    </source>
</evidence>
<keyword evidence="12" id="KW-1185">Reference proteome</keyword>
<dbReference type="SUPFAM" id="SSF54631">
    <property type="entry name" value="CBS-domain pair"/>
    <property type="match status" value="1"/>
</dbReference>
<keyword evidence="5" id="KW-0406">Ion transport</keyword>
<reference evidence="11 12" key="1">
    <citation type="submission" date="2021-08" db="EMBL/GenBank/DDBJ databases">
        <title>Endosymbiont genome of Braarudosphaera bigelowii.</title>
        <authorList>
            <person name="Suzuki S."/>
            <person name="Ishida K."/>
        </authorList>
    </citation>
    <scope>NUCLEOTIDE SEQUENCE [LARGE SCALE GENOMIC DNA]</scope>
    <source>
        <strain evidence="11">CPSB-1</strain>
    </source>
</reference>
<sequence>MQSYINSQHFYKWIKSQKFDISNNNNYALIEACIIGVLSAIAALLLKQGVGYLGSWRITLANNFGAIWVLPFGGLSLGYLSGWLIEKASPTAAGGGITQVKATLYRYPIPLSLKVAIVKLVGTVLVLGAGSILGRRAPTVHIGAALAAQLNSWFPTSPERRRQMIAAGAAAGLAAGFTTPIAGVLFVVEELMQDVSGLTLETSIVASFTGAVISLLLQSSTLNFPSPLLKLPNINFSVSEIPFYLLLGILAGILGALFNRGLLFSLKVQQNFNLSLSWRIGLSGMLSGTIVAILPPFFQDNAGLRIVLVTGGLSGEKILLVFIAHFFLTMLAYSANTPGGLFSPALVLGSALGYLVGDFEAFLTGTGSESTYALVGMGAFFTAVVRVPITAIVFVFELNRDFNIVLPLMITCATSYIIAENVSRGSLYDHMLKALGISTAEKSTSQNLGHELIASQIMQSKVEVLSSHLTLDDVLKKMMVSTHRGFPIMSNGKLVGIITQIDLKKLSNVSLSTPLSDFMNPDPLTIKADAFLSDILYVLDHHQFSRVPVVKENKLVGIITRTDIINAEANKVEKNILSHSRNHGSSFYTVYQTRSSIAGNNRLLLPLFNLDIDFSLLKFVISLAQKQNKEVECLQIIEVPKYNNLSRNEIFTGPDRQLLQRVEMLGYQYGVPVHTQIVITHDVKQTILDIIQKNHISSIILEWHKKNIASQIPDNKVIDILINQTSCELILIKLVLGKKDSFSELSKCNNWLIPISYESNAKQILKLLSELIQLYSSQNPPKITLCYTFSLNSKRLAHKLLEKKAKLLAKKLNCEIFPIFTRSRSTLKTVFELSSTKTYKVIVLGINQKELSNYVVQQKISKLINQHNNSTIVIIKES</sequence>
<keyword evidence="6 9" id="KW-0472">Membrane</keyword>
<feature type="domain" description="CBS" evidence="10">
    <location>
        <begin position="519"/>
        <end position="574"/>
    </location>
</feature>
<accession>A0ABN6K2T6</accession>
<feature type="transmembrane region" description="Helical" evidence="9">
    <location>
        <begin position="27"/>
        <end position="46"/>
    </location>
</feature>
<dbReference type="Gene3D" id="3.10.580.10">
    <property type="entry name" value="CBS-domain"/>
    <property type="match status" value="1"/>
</dbReference>
<evidence type="ECO:0000313" key="11">
    <source>
        <dbReference type="EMBL" id="BDA39832.1"/>
    </source>
</evidence>
<evidence type="ECO:0000256" key="5">
    <source>
        <dbReference type="ARBA" id="ARBA00023065"/>
    </source>
</evidence>
<dbReference type="EMBL" id="AP024987">
    <property type="protein sequence ID" value="BDA39832.1"/>
    <property type="molecule type" value="Genomic_DNA"/>
</dbReference>
<evidence type="ECO:0000256" key="4">
    <source>
        <dbReference type="ARBA" id="ARBA00022989"/>
    </source>
</evidence>
<feature type="transmembrane region" description="Helical" evidence="9">
    <location>
        <begin position="164"/>
        <end position="188"/>
    </location>
</feature>
<keyword evidence="2" id="KW-0813">Transport</keyword>
<feature type="transmembrane region" description="Helical" evidence="9">
    <location>
        <begin position="241"/>
        <end position="258"/>
    </location>
</feature>
<evidence type="ECO:0000256" key="7">
    <source>
        <dbReference type="ARBA" id="ARBA00023214"/>
    </source>
</evidence>
<evidence type="ECO:0000256" key="1">
    <source>
        <dbReference type="ARBA" id="ARBA00004141"/>
    </source>
</evidence>
<evidence type="ECO:0000256" key="8">
    <source>
        <dbReference type="PROSITE-ProRule" id="PRU00703"/>
    </source>
</evidence>